<dbReference type="GO" id="GO:0006384">
    <property type="term" value="P:transcription initiation at RNA polymerase III promoter"/>
    <property type="evidence" value="ECO:0007669"/>
    <property type="project" value="InterPro"/>
</dbReference>
<dbReference type="CDD" id="cd16169">
    <property type="entry name" value="Tau138_eWH"/>
    <property type="match status" value="1"/>
</dbReference>
<comment type="subcellular location">
    <subcellularLocation>
        <location evidence="1">Nucleus</location>
    </subcellularLocation>
</comment>
<dbReference type="Proteomes" id="UP000027222">
    <property type="component" value="Unassembled WGS sequence"/>
</dbReference>
<dbReference type="Pfam" id="PF04182">
    <property type="entry name" value="B-block_TFIIIC"/>
    <property type="match status" value="1"/>
</dbReference>
<evidence type="ECO:0000256" key="2">
    <source>
        <dbReference type="ARBA" id="ARBA00022553"/>
    </source>
</evidence>
<protein>
    <submittedName>
        <fullName evidence="10">Uncharacterized protein</fullName>
    </submittedName>
</protein>
<keyword evidence="4" id="KW-0804">Transcription</keyword>
<feature type="region of interest" description="Disordered" evidence="7">
    <location>
        <begin position="1650"/>
        <end position="1681"/>
    </location>
</feature>
<feature type="domain" description="Transcription factor tau subunit sfc3/Tfc3 C-terminal" evidence="9">
    <location>
        <begin position="1411"/>
        <end position="1732"/>
    </location>
</feature>
<feature type="region of interest" description="Disordered" evidence="7">
    <location>
        <begin position="713"/>
        <end position="748"/>
    </location>
</feature>
<dbReference type="PANTHER" id="PTHR15180">
    <property type="entry name" value="GENERAL TRANSCRIPTION FACTOR 3C POLYPEPTIDE 1"/>
    <property type="match status" value="1"/>
</dbReference>
<dbReference type="PANTHER" id="PTHR15180:SF1">
    <property type="entry name" value="GENERAL TRANSCRIPTION FACTOR 3C POLYPEPTIDE 1"/>
    <property type="match status" value="1"/>
</dbReference>
<evidence type="ECO:0000259" key="8">
    <source>
        <dbReference type="Pfam" id="PF04182"/>
    </source>
</evidence>
<feature type="region of interest" description="Disordered" evidence="7">
    <location>
        <begin position="1377"/>
        <end position="1408"/>
    </location>
</feature>
<feature type="region of interest" description="Disordered" evidence="7">
    <location>
        <begin position="515"/>
        <end position="607"/>
    </location>
</feature>
<dbReference type="GO" id="GO:0003677">
    <property type="term" value="F:DNA binding"/>
    <property type="evidence" value="ECO:0007669"/>
    <property type="project" value="UniProtKB-KW"/>
</dbReference>
<proteinExistence type="predicted"/>
<feature type="compositionally biased region" description="Low complexity" evidence="7">
    <location>
        <begin position="736"/>
        <end position="745"/>
    </location>
</feature>
<dbReference type="EMBL" id="KL142367">
    <property type="protein sequence ID" value="KDR85305.1"/>
    <property type="molecule type" value="Genomic_DNA"/>
</dbReference>
<dbReference type="GO" id="GO:0000127">
    <property type="term" value="C:transcription factor TFIIIC complex"/>
    <property type="evidence" value="ECO:0007669"/>
    <property type="project" value="InterPro"/>
</dbReference>
<dbReference type="OrthoDB" id="68020at2759"/>
<accession>A0A067TQ08</accession>
<evidence type="ECO:0000256" key="4">
    <source>
        <dbReference type="ARBA" id="ARBA00023163"/>
    </source>
</evidence>
<evidence type="ECO:0000256" key="7">
    <source>
        <dbReference type="SAM" id="MobiDB-lite"/>
    </source>
</evidence>
<feature type="compositionally biased region" description="Polar residues" evidence="7">
    <location>
        <begin position="713"/>
        <end position="730"/>
    </location>
</feature>
<feature type="compositionally biased region" description="Polar residues" evidence="7">
    <location>
        <begin position="1377"/>
        <end position="1386"/>
    </location>
</feature>
<gene>
    <name evidence="10" type="ORF">GALMADRAFT_52101</name>
</gene>
<evidence type="ECO:0000256" key="3">
    <source>
        <dbReference type="ARBA" id="ARBA00023125"/>
    </source>
</evidence>
<keyword evidence="6" id="KW-0175">Coiled coil</keyword>
<dbReference type="InterPro" id="IPR046488">
    <property type="entry name" value="Sfc3/Tfc3_C"/>
</dbReference>
<feature type="compositionally biased region" description="Polar residues" evidence="7">
    <location>
        <begin position="546"/>
        <end position="561"/>
    </location>
</feature>
<dbReference type="GO" id="GO:0042791">
    <property type="term" value="P:5S class rRNA transcription by RNA polymerase III"/>
    <property type="evidence" value="ECO:0007669"/>
    <property type="project" value="TreeGrafter"/>
</dbReference>
<keyword evidence="3" id="KW-0238">DNA-binding</keyword>
<dbReference type="GO" id="GO:0005634">
    <property type="term" value="C:nucleus"/>
    <property type="evidence" value="ECO:0007669"/>
    <property type="project" value="UniProtKB-SubCell"/>
</dbReference>
<dbReference type="Pfam" id="PF20222">
    <property type="entry name" value="DUF6581"/>
    <property type="match status" value="1"/>
</dbReference>
<feature type="domain" description="B-block binding subunit of TFIIIC" evidence="8">
    <location>
        <begin position="149"/>
        <end position="214"/>
    </location>
</feature>
<evidence type="ECO:0000259" key="9">
    <source>
        <dbReference type="Pfam" id="PF20222"/>
    </source>
</evidence>
<dbReference type="InterPro" id="IPR044210">
    <property type="entry name" value="Tfc3-like"/>
</dbReference>
<keyword evidence="5" id="KW-0539">Nucleus</keyword>
<dbReference type="InterPro" id="IPR007309">
    <property type="entry name" value="TFIIIC_Bblock-bd"/>
</dbReference>
<name>A0A067TQ08_GALM3</name>
<organism evidence="10 11">
    <name type="scientific">Galerina marginata (strain CBS 339.88)</name>
    <dbReference type="NCBI Taxonomy" id="685588"/>
    <lineage>
        <taxon>Eukaryota</taxon>
        <taxon>Fungi</taxon>
        <taxon>Dikarya</taxon>
        <taxon>Basidiomycota</taxon>
        <taxon>Agaricomycotina</taxon>
        <taxon>Agaricomycetes</taxon>
        <taxon>Agaricomycetidae</taxon>
        <taxon>Agaricales</taxon>
        <taxon>Agaricineae</taxon>
        <taxon>Strophariaceae</taxon>
        <taxon>Galerina</taxon>
    </lineage>
</organism>
<feature type="region of interest" description="Disordered" evidence="7">
    <location>
        <begin position="88"/>
        <end position="108"/>
    </location>
</feature>
<keyword evidence="11" id="KW-1185">Reference proteome</keyword>
<dbReference type="HOGENOM" id="CLU_000498_0_0_1"/>
<dbReference type="InterPro" id="IPR035625">
    <property type="entry name" value="Tfc3-like_eWH"/>
</dbReference>
<feature type="compositionally biased region" description="Basic and acidic residues" evidence="7">
    <location>
        <begin position="89"/>
        <end position="108"/>
    </location>
</feature>
<dbReference type="STRING" id="685588.A0A067TQ08"/>
<feature type="coiled-coil region" evidence="6">
    <location>
        <begin position="1314"/>
        <end position="1341"/>
    </location>
</feature>
<evidence type="ECO:0000256" key="1">
    <source>
        <dbReference type="ARBA" id="ARBA00004123"/>
    </source>
</evidence>
<keyword evidence="2" id="KW-0597">Phosphoprotein</keyword>
<reference evidence="11" key="1">
    <citation type="journal article" date="2014" name="Proc. Natl. Acad. Sci. U.S.A.">
        <title>Extensive sampling of basidiomycete genomes demonstrates inadequacy of the white-rot/brown-rot paradigm for wood decay fungi.</title>
        <authorList>
            <person name="Riley R."/>
            <person name="Salamov A.A."/>
            <person name="Brown D.W."/>
            <person name="Nagy L.G."/>
            <person name="Floudas D."/>
            <person name="Held B.W."/>
            <person name="Levasseur A."/>
            <person name="Lombard V."/>
            <person name="Morin E."/>
            <person name="Otillar R."/>
            <person name="Lindquist E.A."/>
            <person name="Sun H."/>
            <person name="LaButti K.M."/>
            <person name="Schmutz J."/>
            <person name="Jabbour D."/>
            <person name="Luo H."/>
            <person name="Baker S.E."/>
            <person name="Pisabarro A.G."/>
            <person name="Walton J.D."/>
            <person name="Blanchette R.A."/>
            <person name="Henrissat B."/>
            <person name="Martin F."/>
            <person name="Cullen D."/>
            <person name="Hibbett D.S."/>
            <person name="Grigoriev I.V."/>
        </authorList>
    </citation>
    <scope>NUCLEOTIDE SEQUENCE [LARGE SCALE GENOMIC DNA]</scope>
    <source>
        <strain evidence="11">CBS 339.88</strain>
    </source>
</reference>
<evidence type="ECO:0000256" key="6">
    <source>
        <dbReference type="SAM" id="Coils"/>
    </source>
</evidence>
<evidence type="ECO:0000313" key="11">
    <source>
        <dbReference type="Proteomes" id="UP000027222"/>
    </source>
</evidence>
<evidence type="ECO:0000313" key="10">
    <source>
        <dbReference type="EMBL" id="KDR85305.1"/>
    </source>
</evidence>
<evidence type="ECO:0000256" key="5">
    <source>
        <dbReference type="ARBA" id="ARBA00023242"/>
    </source>
</evidence>
<sequence length="1766" mass="199214">MDELVHHCLRELAFDGDLGSDVSRLKDFIVDFYAHSDISHAQNTDDAFCAFVWSLVVQQPTVLVGLIDQGIASEVWIAPQVSAKRKAVARGDDHIGSRPPKLDPIHEPKTTPLQDLHGIYGDRLRLAVEPDTIFAAITGSHIRSSKMSPMVYSAFQIITRGRDLGVTVVDLGKLSGYDQKTCFYLVRQLKELDLVVKVRRGGVGTHFCIHKYFFERSSSWKAIRDEETQAETLQVKKQSCEIGSGEEDDLEDSKVLEFTPIDARHLSSLPLISARVIRLLKASKNRIHTSNNMLITLGFSNPTKTDRRFFQSRIREMIQQRLIEKVIVPSNKKKSLSKNVKCFRLVKQESSTPEDSGFVLSDPDEDADDLALGLLLLAHNGVKFNTTIHKQIIDHLEDSETSGMTLSELSVSLCQFDKRTIELLLARADKYHPPSHLSDLRIASLMETSGRERRHRYFTVANYCSLVAREELDKSSAGYADVDFNDVGGFLPLAAESFYETRSELKLYSDVFKDNDKTRVPKPRKRPLKNPILPDGKVKRGRPRKNTTQVGRDSNLLASQNAKRKRKDVQESSQFSPEEPPKKKTRTTNKQSEEPNSDGVPPPCAGHEHLLMRNDLVQGTDSGSQIASTNTLQLTLSTHANSASQCDFPRQTLSETDINVKVADISGADGHTLIPLRDDSRQPSRVSLVNNPLVLWTNFWTYTHAENVAIDSTSQLHETPEQPSSRTQPEMLTHPTTSTTSTVTSKINVSQLRRENELLRLVENAGGIVNIQTKEFFQAHMKLLELLTQAGEPTSAPVGTKTDKRTVTTTFNNLENKGRIKQIRTSVTTLTGVLRPICIIYLPDIEQSKINAFLADIATVSQPATSPLNSFLKIDMKMDYAADSSSSSRGVLPLQLLQMEQPGANEKERWSKNLIRARQLFAYDDPTIREVFLAERTTMAQLYGFIVGKALRCRELHLAGINAFETRTDSPHIVSHENRVVDLSFFCYDLPLQLYCSLVSPLAFNEELADFLAQEKGRETLVRYLPQSLQSALQPGKSRARSRILDMLEILRALNLVRPLRPSTSENPFMTCVRNGQHPTSFDLASLDGWTINTPMAAPIYWYFSVSASLHLYAQSETHPPFWKIVDVKTSSASLVYWDELREASASTNLPFNTDITVSNQHQASPASIGVARSLRRVVSWRSGYFLTWHQLQYLKQFIDSSSMSTPLQISDERERQSQLQRISWVVSAPQKTIEDHFSLSREKLLKNLVRTKDKARRTQIRADQAKLSLARKAEEARIQREQEWGKLLMKTHTEALAGSAAVRMERVRAQFILAGSIKDLSRWEKEIQAALREADLASSKALKIAAKRPAPSKQIPLEPLVVINIAPSEEVFIQRQGSLPENAPTNVKRKRKKDTSPGPTDFNMQKKPNRRHRFHWNQEFDELARDASAIIRARCRDLPRLDWAAFEQVFPSVPRNTVRQRLTHIRETPGNEAYLRRLEDSWYEIWVKYRGTPHLPDDDFRSASNFDLVKHVEFLRTHIDKNAIRVGFAHAKEITNIEIPWDIENLHRSFDVVQAEKTAPEWDFMWNALIEEGREKKLKKVVISRCAEEFPLHPAAETDEIILSEGALKLKMVMSTPPERYDAEEASSLLRSRGEGSIDVATKNLLSRGVLSKSQRDPQKQKPGRQLKISEGNQNALGGSISRDTFQDAVSLLEEIDINDASWHNWPLTATDGDCAALIELVSDGKVDFNIDTSLPQAARPALDWNSKKAGEVVSSRVHQELTSG</sequence>